<dbReference type="InterPro" id="IPR015421">
    <property type="entry name" value="PyrdxlP-dep_Trfase_major"/>
</dbReference>
<evidence type="ECO:0000259" key="5">
    <source>
        <dbReference type="Pfam" id="PF00155"/>
    </source>
</evidence>
<feature type="domain" description="Aminotransferase class I/classII large" evidence="5">
    <location>
        <begin position="56"/>
        <end position="394"/>
    </location>
</feature>
<dbReference type="SUPFAM" id="SSF53383">
    <property type="entry name" value="PLP-dependent transferases"/>
    <property type="match status" value="1"/>
</dbReference>
<dbReference type="PANTHER" id="PTHR42790:SF19">
    <property type="entry name" value="KYNURENINE_ALPHA-AMINOADIPATE AMINOTRANSFERASE, MITOCHONDRIAL"/>
    <property type="match status" value="1"/>
</dbReference>
<evidence type="ECO:0000256" key="4">
    <source>
        <dbReference type="ARBA" id="ARBA00022898"/>
    </source>
</evidence>
<comment type="cofactor">
    <cofactor evidence="1">
        <name>pyridoxal 5'-phosphate</name>
        <dbReference type="ChEBI" id="CHEBI:597326"/>
    </cofactor>
</comment>
<dbReference type="EMBL" id="JAGMVS010000064">
    <property type="protein sequence ID" value="MCM2437484.1"/>
    <property type="molecule type" value="Genomic_DNA"/>
</dbReference>
<gene>
    <name evidence="6" type="ORF">KAK10_06135</name>
</gene>
<dbReference type="Gene3D" id="3.40.640.10">
    <property type="entry name" value="Type I PLP-dependent aspartate aminotransferase-like (Major domain)"/>
    <property type="match status" value="1"/>
</dbReference>
<dbReference type="Gene3D" id="3.90.1150.10">
    <property type="entry name" value="Aspartate Aminotransferase, domain 1"/>
    <property type="match status" value="1"/>
</dbReference>
<dbReference type="InterPro" id="IPR015424">
    <property type="entry name" value="PyrdxlP-dep_Trfase"/>
</dbReference>
<keyword evidence="7" id="KW-1185">Reference proteome</keyword>
<name>A0ABT0VKN1_9LACO</name>
<sequence>MNTSPINNQFANRIANSDPSGLADLFMASSDPKNISFAGGYPDTSLFPETDLATSFSQAIANQHQAIFQYTDAKGPLKLREQLITRHNFNNNGQFDPANILVTQGGQQAIDLISRLFLNTQTGLALEAPTYMGAIAAFQAYEPTFYEIPMEEDGLNLTIFENELKKSQATSQKIKLLYTIPDFQNPTGITMSTPKRQRLAQLAKEYNFYIIEDSPYRELRYHGEPQPTIQSFDTDDRVLFVSSFSKILSPGLRIGYVVGSSKLITQLAGLKAAVDVQSPTLTLEALSYYLEHFNLDAHINQLKVRYQAKLAAMLTALTIHMPSNLKFTKPSGGFFIWLEHQDAFDMNDFMQQICLPQAHIVFVPSNGQYPVSNVTNGARLNFSNVSILQIQLGIEKLAHLLTTEN</sequence>
<keyword evidence="4" id="KW-0663">Pyridoxal phosphate</keyword>
<dbReference type="PANTHER" id="PTHR42790">
    <property type="entry name" value="AMINOTRANSFERASE"/>
    <property type="match status" value="1"/>
</dbReference>
<dbReference type="Proteomes" id="UP001057481">
    <property type="component" value="Unassembled WGS sequence"/>
</dbReference>
<dbReference type="InterPro" id="IPR050859">
    <property type="entry name" value="Class-I_PLP-dep_aminotransf"/>
</dbReference>
<keyword evidence="2 6" id="KW-0032">Aminotransferase</keyword>
<proteinExistence type="predicted"/>
<evidence type="ECO:0000313" key="6">
    <source>
        <dbReference type="EMBL" id="MCM2437484.1"/>
    </source>
</evidence>
<keyword evidence="3" id="KW-0808">Transferase</keyword>
<dbReference type="GO" id="GO:0008483">
    <property type="term" value="F:transaminase activity"/>
    <property type="evidence" value="ECO:0007669"/>
    <property type="project" value="UniProtKB-KW"/>
</dbReference>
<evidence type="ECO:0000313" key="7">
    <source>
        <dbReference type="Proteomes" id="UP001057481"/>
    </source>
</evidence>
<evidence type="ECO:0000256" key="1">
    <source>
        <dbReference type="ARBA" id="ARBA00001933"/>
    </source>
</evidence>
<evidence type="ECO:0000256" key="2">
    <source>
        <dbReference type="ARBA" id="ARBA00022576"/>
    </source>
</evidence>
<dbReference type="CDD" id="cd00609">
    <property type="entry name" value="AAT_like"/>
    <property type="match status" value="1"/>
</dbReference>
<dbReference type="InterPro" id="IPR015422">
    <property type="entry name" value="PyrdxlP-dep_Trfase_small"/>
</dbReference>
<comment type="caution">
    <text evidence="6">The sequence shown here is derived from an EMBL/GenBank/DDBJ whole genome shotgun (WGS) entry which is preliminary data.</text>
</comment>
<protein>
    <submittedName>
        <fullName evidence="6">PLP-dependent aminotransferase family protein</fullName>
    </submittedName>
</protein>
<evidence type="ECO:0000256" key="3">
    <source>
        <dbReference type="ARBA" id="ARBA00022679"/>
    </source>
</evidence>
<dbReference type="InterPro" id="IPR004839">
    <property type="entry name" value="Aminotransferase_I/II_large"/>
</dbReference>
<organism evidence="6 7">
    <name type="scientific">Periweissella beninensis</name>
    <dbReference type="NCBI Taxonomy" id="504936"/>
    <lineage>
        <taxon>Bacteria</taxon>
        <taxon>Bacillati</taxon>
        <taxon>Bacillota</taxon>
        <taxon>Bacilli</taxon>
        <taxon>Lactobacillales</taxon>
        <taxon>Lactobacillaceae</taxon>
        <taxon>Periweissella</taxon>
    </lineage>
</organism>
<dbReference type="RefSeq" id="WP_205143558.1">
    <property type="nucleotide sequence ID" value="NZ_JAFBDN010000007.1"/>
</dbReference>
<dbReference type="Pfam" id="PF00155">
    <property type="entry name" value="Aminotran_1_2"/>
    <property type="match status" value="1"/>
</dbReference>
<accession>A0ABT0VKN1</accession>
<reference evidence="6" key="1">
    <citation type="submission" date="2021-04" db="EMBL/GenBank/DDBJ databases">
        <title>Taxonomic assessment of Weissella genus.</title>
        <authorList>
            <person name="Fanelli F."/>
            <person name="Chieffi D."/>
            <person name="Dell'Aquila A."/>
            <person name="Gyu-Sung C."/>
            <person name="Franz C.M.A.P."/>
            <person name="Fusco V."/>
        </authorList>
    </citation>
    <scope>NUCLEOTIDE SEQUENCE</scope>
    <source>
        <strain evidence="6">LMG 25373</strain>
    </source>
</reference>